<accession>A0A1R4HBD2</accession>
<proteinExistence type="inferred from homology"/>
<feature type="domain" description="Glycoside hydrolase family 5" evidence="5">
    <location>
        <begin position="440"/>
        <end position="506"/>
    </location>
</feature>
<name>A0A1R4HBD2_9GAMM</name>
<dbReference type="GO" id="GO:0009986">
    <property type="term" value="C:cell surface"/>
    <property type="evidence" value="ECO:0007669"/>
    <property type="project" value="TreeGrafter"/>
</dbReference>
<sequence length="546" mass="60586">MKYPITNFFTNIKYTKRSALQLPALYLSLCCALTVSPILLANPTINTNNGFNTAAAIVAPKNKLGRGLNFGGTMEAFEGGIEGGLVGDDANSYTWGYPLKADYFATIKKAGFQHVRLPISWSMNKPPSMRYSTLTVAPYTISSELFARVDWAVQQALKNGLAIIIDNHNPDDPIHKDPVAEEERFLSIWQQIAEHYKNQPNSVYFELLNEPTSVLGQDPILWNALLNKTLQVIRQTNPNRPIIVGGVSANSAWTLPNLQLPKNDPNLIATFHFYDPFSFTHQGASWVNPPLPTGVTWTGTTLRLVPGMTFGVWHEQTKWSLKPSNTLALNFTAWGGLYFSPYINLVGFNALSFKTNKAGLRLGVLCNDPDTTPTEDYYTITTLKGLRTYTVNFKDCAGSDVLRLLRIANYSDQPVTGVNLQDMALTGPLGRLPLVATELAQIQTAFDYVTAWAKLNNRPVHIGEFGTYEKSEGVGASAGKARANWAKTMRQEAEKRGFSWSYWDFASGGECNQQIGFGIYIRAINRPGDCIEPAKWKTHLLNALTR</sequence>
<dbReference type="GO" id="GO:0008422">
    <property type="term" value="F:beta-glucosidase activity"/>
    <property type="evidence" value="ECO:0007669"/>
    <property type="project" value="TreeGrafter"/>
</dbReference>
<evidence type="ECO:0000259" key="5">
    <source>
        <dbReference type="Pfam" id="PF00150"/>
    </source>
</evidence>
<dbReference type="Pfam" id="PF00150">
    <property type="entry name" value="Cellulase"/>
    <property type="match status" value="2"/>
</dbReference>
<dbReference type="OrthoDB" id="9800955at2"/>
<gene>
    <name evidence="6" type="ORF">CRENPOLYSF1_440020</name>
</gene>
<evidence type="ECO:0000256" key="2">
    <source>
        <dbReference type="ARBA" id="ARBA00022801"/>
    </source>
</evidence>
<protein>
    <recommendedName>
        <fullName evidence="5">Glycoside hydrolase family 5 domain-containing protein</fullName>
    </recommendedName>
</protein>
<dbReference type="Proteomes" id="UP000195667">
    <property type="component" value="Unassembled WGS sequence"/>
</dbReference>
<comment type="similarity">
    <text evidence="4">Belongs to the glycosyl hydrolase 5 (cellulase A) family.</text>
</comment>
<evidence type="ECO:0000256" key="1">
    <source>
        <dbReference type="ARBA" id="ARBA00022729"/>
    </source>
</evidence>
<dbReference type="SUPFAM" id="SSF51445">
    <property type="entry name" value="(Trans)glycosidases"/>
    <property type="match status" value="1"/>
</dbReference>
<dbReference type="PANTHER" id="PTHR31297">
    <property type="entry name" value="GLUCAN ENDO-1,6-BETA-GLUCOSIDASE B"/>
    <property type="match status" value="1"/>
</dbReference>
<dbReference type="PROSITE" id="PS00659">
    <property type="entry name" value="GLYCOSYL_HYDROL_F5"/>
    <property type="match status" value="1"/>
</dbReference>
<keyword evidence="7" id="KW-1185">Reference proteome</keyword>
<dbReference type="GO" id="GO:0005576">
    <property type="term" value="C:extracellular region"/>
    <property type="evidence" value="ECO:0007669"/>
    <property type="project" value="TreeGrafter"/>
</dbReference>
<dbReference type="Gene3D" id="3.20.20.80">
    <property type="entry name" value="Glycosidases"/>
    <property type="match status" value="2"/>
</dbReference>
<reference evidence="7" key="1">
    <citation type="submission" date="2017-02" db="EMBL/GenBank/DDBJ databases">
        <authorList>
            <person name="Daims H."/>
        </authorList>
    </citation>
    <scope>NUCLEOTIDE SEQUENCE [LARGE SCALE GENOMIC DNA]</scope>
</reference>
<dbReference type="InterPro" id="IPR018087">
    <property type="entry name" value="Glyco_hydro_5_CS"/>
</dbReference>
<dbReference type="AlphaFoldDB" id="A0A1R4HBD2"/>
<feature type="domain" description="Glycoside hydrolase family 5" evidence="5">
    <location>
        <begin position="92"/>
        <end position="284"/>
    </location>
</feature>
<dbReference type="GO" id="GO:0009251">
    <property type="term" value="P:glucan catabolic process"/>
    <property type="evidence" value="ECO:0007669"/>
    <property type="project" value="TreeGrafter"/>
</dbReference>
<dbReference type="InterPro" id="IPR050386">
    <property type="entry name" value="Glycosyl_hydrolase_5"/>
</dbReference>
<dbReference type="EMBL" id="FUKI01000120">
    <property type="protein sequence ID" value="SJM93545.1"/>
    <property type="molecule type" value="Genomic_DNA"/>
</dbReference>
<organism evidence="6 7">
    <name type="scientific">Crenothrix polyspora</name>
    <dbReference type="NCBI Taxonomy" id="360316"/>
    <lineage>
        <taxon>Bacteria</taxon>
        <taxon>Pseudomonadati</taxon>
        <taxon>Pseudomonadota</taxon>
        <taxon>Gammaproteobacteria</taxon>
        <taxon>Methylococcales</taxon>
        <taxon>Crenotrichaceae</taxon>
        <taxon>Crenothrix</taxon>
    </lineage>
</organism>
<evidence type="ECO:0000313" key="6">
    <source>
        <dbReference type="EMBL" id="SJM93545.1"/>
    </source>
</evidence>
<evidence type="ECO:0000313" key="7">
    <source>
        <dbReference type="Proteomes" id="UP000195667"/>
    </source>
</evidence>
<keyword evidence="3 4" id="KW-0326">Glycosidase</keyword>
<keyword evidence="1" id="KW-0732">Signal</keyword>
<dbReference type="RefSeq" id="WP_087143892.1">
    <property type="nucleotide sequence ID" value="NZ_FUKI01000120.1"/>
</dbReference>
<dbReference type="InterPro" id="IPR001547">
    <property type="entry name" value="Glyco_hydro_5"/>
</dbReference>
<dbReference type="PANTHER" id="PTHR31297:SF17">
    <property type="entry name" value="ENDOGLUCANASE"/>
    <property type="match status" value="1"/>
</dbReference>
<keyword evidence="2 4" id="KW-0378">Hydrolase</keyword>
<evidence type="ECO:0000256" key="3">
    <source>
        <dbReference type="ARBA" id="ARBA00023295"/>
    </source>
</evidence>
<evidence type="ECO:0000256" key="4">
    <source>
        <dbReference type="RuleBase" id="RU361153"/>
    </source>
</evidence>
<dbReference type="InterPro" id="IPR017853">
    <property type="entry name" value="GH"/>
</dbReference>